<proteinExistence type="predicted"/>
<feature type="transmembrane region" description="Helical" evidence="1">
    <location>
        <begin position="110"/>
        <end position="131"/>
    </location>
</feature>
<dbReference type="PANTHER" id="PTHR12558:SF13">
    <property type="entry name" value="CELL DIVISION CYCLE PROTEIN 27 HOMOLOG"/>
    <property type="match status" value="1"/>
</dbReference>
<keyword evidence="1" id="KW-0812">Transmembrane</keyword>
<reference evidence="2 3" key="1">
    <citation type="submission" date="2016-10" db="EMBL/GenBank/DDBJ databases">
        <authorList>
            <person name="de Groot N.N."/>
        </authorList>
    </citation>
    <scope>NUCLEOTIDE SEQUENCE [LARGE SCALE GENOMIC DNA]</scope>
    <source>
        <strain evidence="2 3">AB35.6</strain>
    </source>
</reference>
<evidence type="ECO:0000313" key="3">
    <source>
        <dbReference type="Proteomes" id="UP000182409"/>
    </source>
</evidence>
<keyword evidence="1" id="KW-0472">Membrane</keyword>
<dbReference type="Proteomes" id="UP000182409">
    <property type="component" value="Unassembled WGS sequence"/>
</dbReference>
<keyword evidence="1" id="KW-1133">Transmembrane helix</keyword>
<dbReference type="SUPFAM" id="SSF48452">
    <property type="entry name" value="TPR-like"/>
    <property type="match status" value="1"/>
</dbReference>
<evidence type="ECO:0000313" key="2">
    <source>
        <dbReference type="EMBL" id="SEB53903.1"/>
    </source>
</evidence>
<dbReference type="InterPro" id="IPR011990">
    <property type="entry name" value="TPR-like_helical_dom_sf"/>
</dbReference>
<dbReference type="InterPro" id="IPR036388">
    <property type="entry name" value="WH-like_DNA-bd_sf"/>
</dbReference>
<evidence type="ECO:0000256" key="1">
    <source>
        <dbReference type="SAM" id="Phobius"/>
    </source>
</evidence>
<accession>A0A1H4K654</accession>
<dbReference type="Gene3D" id="1.10.10.10">
    <property type="entry name" value="Winged helix-like DNA-binding domain superfamily/Winged helix DNA-binding domain"/>
    <property type="match status" value="1"/>
</dbReference>
<dbReference type="PANTHER" id="PTHR12558">
    <property type="entry name" value="CELL DIVISION CYCLE 16,23,27"/>
    <property type="match status" value="1"/>
</dbReference>
<sequence length="472" mass="51883">MTSTPQSTLRGWKEIAAHVGRDVRTVQRWEDRGLPVRRLPGAERGNVYALVSELDAWLHPPLEQQQTVQGSSGETLSILSVSEAAPDVAPVPTSILVASTPPSAGRSRSLYWLSAVSLAALLAIIVAVVALRLRERRSAQSYSGHTAEPAAHDLYLRGLYFCSKRNPEGLKLALKAFQKATQIDPSYGDAYTGLAQTYELLPEYTDTKVAQAFPQALTAARRAVQLSPNSADAHRVLGFGLFYWEWKTDLAEKEFRLAESLDPKNSETFHWHADALLTLRRMPEAGQLIAHARELDPNSSSILADQALIESIGSSDITLVVRQLQELQAAEPQLSSPSRYLSDIFFDHRLYSLYVQSLETTASRFHAPMDTTLSTVASNGWSNHSETQLLKALQAYREGQPDASAGTEVPLALICFRLGDTSAGVKALERAYALNDFRVISELLAPAVPTLTSVPAFQQMRSTLLERMRATS</sequence>
<dbReference type="AlphaFoldDB" id="A0A1H4K654"/>
<gene>
    <name evidence="2" type="ORF">SAMN05443244_1024</name>
</gene>
<organism evidence="2 3">
    <name type="scientific">Terriglobus roseus</name>
    <dbReference type="NCBI Taxonomy" id="392734"/>
    <lineage>
        <taxon>Bacteria</taxon>
        <taxon>Pseudomonadati</taxon>
        <taxon>Acidobacteriota</taxon>
        <taxon>Terriglobia</taxon>
        <taxon>Terriglobales</taxon>
        <taxon>Acidobacteriaceae</taxon>
        <taxon>Terriglobus</taxon>
    </lineage>
</organism>
<protein>
    <submittedName>
        <fullName evidence="2">Uncharacterized protein</fullName>
    </submittedName>
</protein>
<dbReference type="Gene3D" id="1.25.40.10">
    <property type="entry name" value="Tetratricopeptide repeat domain"/>
    <property type="match status" value="1"/>
</dbReference>
<name>A0A1H4K654_9BACT</name>
<dbReference type="EMBL" id="FNSD01000001">
    <property type="protein sequence ID" value="SEB53903.1"/>
    <property type="molecule type" value="Genomic_DNA"/>
</dbReference>